<dbReference type="Pfam" id="PF07920">
    <property type="entry name" value="DUF1684"/>
    <property type="match status" value="1"/>
</dbReference>
<dbReference type="RefSeq" id="WP_007980962.1">
    <property type="nucleotide sequence ID" value="NZ_AEMG01000015.1"/>
</dbReference>
<evidence type="ECO:0000313" key="2">
    <source>
        <dbReference type="EMBL" id="SHL10495.1"/>
    </source>
</evidence>
<dbReference type="InterPro" id="IPR012467">
    <property type="entry name" value="DUF1684"/>
</dbReference>
<evidence type="ECO:0000313" key="4">
    <source>
        <dbReference type="Proteomes" id="UP000184203"/>
    </source>
</evidence>
<name>E7QVQ0_HALPU</name>
<dbReference type="eggNOG" id="arCOG04570">
    <property type="taxonomic scope" value="Archaea"/>
</dbReference>
<dbReference type="AlphaFoldDB" id="E7QVQ0"/>
<gene>
    <name evidence="2" type="ORF">SAMN05444342_3037</name>
    <name evidence="1" type="ORF">ZOD2009_14431</name>
</gene>
<dbReference type="Proteomes" id="UP000184203">
    <property type="component" value="Unassembled WGS sequence"/>
</dbReference>
<dbReference type="Gene3D" id="6.10.250.1680">
    <property type="match status" value="1"/>
</dbReference>
<proteinExistence type="predicted"/>
<dbReference type="STRING" id="797209.GCA_000376445_03401"/>
<evidence type="ECO:0008006" key="5">
    <source>
        <dbReference type="Google" id="ProtNLM"/>
    </source>
</evidence>
<protein>
    <recommendedName>
        <fullName evidence="5">DUF1684 domain-containing protein</fullName>
    </recommendedName>
</protein>
<reference evidence="1 3" key="1">
    <citation type="journal article" date="2014" name="ISME J.">
        <title>Trehalose/2-sulfotrehalose biosynthesis and glycine-betaine uptake are widely spread mechanisms for osmoadaptation in the Halobacteriales.</title>
        <authorList>
            <person name="Youssef N.H."/>
            <person name="Savage-Ashlock K.N."/>
            <person name="McCully A.L."/>
            <person name="Luedtke B."/>
            <person name="Shaw E.I."/>
            <person name="Hoff W.D."/>
            <person name="Elshahed M.S."/>
        </authorList>
    </citation>
    <scope>NUCLEOTIDE SEQUENCE [LARGE SCALE GENOMIC DNA]</scope>
    <source>
        <strain evidence="1 3">DX253</strain>
    </source>
</reference>
<sequence>MADWTAELEQERAEKDEFFAKHPRSPIPVAERESFDGLDYYPPDEDLRFELELAVFDDHEEITVETTQDGAQGYLRWGEFRFTVGGTECTLTAFKAEQGEERLWVPFRDETNGEETYPAGRYLDLESEDRTADGKWILDFNRAYSPFCAYSEAYECPLVPMENWLDVSIEAGERFDEH</sequence>
<evidence type="ECO:0000313" key="3">
    <source>
        <dbReference type="Proteomes" id="UP000003751"/>
    </source>
</evidence>
<accession>E7QVQ0</accession>
<dbReference type="PANTHER" id="PTHR41913:SF1">
    <property type="entry name" value="DUF1684 DOMAIN-CONTAINING PROTEIN"/>
    <property type="match status" value="1"/>
</dbReference>
<dbReference type="EMBL" id="AEMG01000015">
    <property type="protein sequence ID" value="EFW91313.1"/>
    <property type="molecule type" value="Genomic_DNA"/>
</dbReference>
<organism evidence="1 3">
    <name type="scientific">Haladaptatus paucihalophilus DX253</name>
    <dbReference type="NCBI Taxonomy" id="797209"/>
    <lineage>
        <taxon>Archaea</taxon>
        <taxon>Methanobacteriati</taxon>
        <taxon>Methanobacteriota</taxon>
        <taxon>Stenosarchaea group</taxon>
        <taxon>Halobacteria</taxon>
        <taxon>Halobacteriales</taxon>
        <taxon>Haladaptataceae</taxon>
        <taxon>Haladaptatus</taxon>
    </lineage>
</organism>
<reference evidence="4" key="3">
    <citation type="submission" date="2016-11" db="EMBL/GenBank/DDBJ databases">
        <authorList>
            <person name="Varghese N."/>
            <person name="Submissions S."/>
        </authorList>
    </citation>
    <scope>NUCLEOTIDE SEQUENCE [LARGE SCALE GENOMIC DNA]</scope>
    <source>
        <strain evidence="4">DX253</strain>
    </source>
</reference>
<dbReference type="Proteomes" id="UP000003751">
    <property type="component" value="Unassembled WGS sequence"/>
</dbReference>
<reference evidence="2" key="2">
    <citation type="submission" date="2016-11" db="EMBL/GenBank/DDBJ databases">
        <authorList>
            <person name="Jaros S."/>
            <person name="Januszkiewicz K."/>
            <person name="Wedrychowicz H."/>
        </authorList>
    </citation>
    <scope>NUCLEOTIDE SEQUENCE [LARGE SCALE GENOMIC DNA]</scope>
    <source>
        <strain evidence="2">DX253</strain>
    </source>
</reference>
<dbReference type="PATRIC" id="fig|797209.4.peg.2845"/>
<keyword evidence="4" id="KW-1185">Reference proteome</keyword>
<evidence type="ECO:0000313" key="1">
    <source>
        <dbReference type="EMBL" id="EFW91313.1"/>
    </source>
</evidence>
<dbReference type="EMBL" id="FRAN01000004">
    <property type="protein sequence ID" value="SHL10495.1"/>
    <property type="molecule type" value="Genomic_DNA"/>
</dbReference>
<dbReference type="OrthoDB" id="334216at2157"/>
<dbReference type="PANTHER" id="PTHR41913">
    <property type="entry name" value="DUF1684 DOMAIN-CONTAINING PROTEIN"/>
    <property type="match status" value="1"/>
</dbReference>